<dbReference type="OrthoDB" id="5625761at2"/>
<dbReference type="GO" id="GO:0003677">
    <property type="term" value="F:DNA binding"/>
    <property type="evidence" value="ECO:0007669"/>
    <property type="project" value="InterPro"/>
</dbReference>
<protein>
    <recommendedName>
        <fullName evidence="3">HTH cro/C1-type domain-containing protein</fullName>
    </recommendedName>
</protein>
<organism evidence="1 2">
    <name type="scientific">Thiothrix nivea (strain ATCC 35100 / DSM 5205 / JP2)</name>
    <dbReference type="NCBI Taxonomy" id="870187"/>
    <lineage>
        <taxon>Bacteria</taxon>
        <taxon>Pseudomonadati</taxon>
        <taxon>Pseudomonadota</taxon>
        <taxon>Gammaproteobacteria</taxon>
        <taxon>Thiotrichales</taxon>
        <taxon>Thiotrichaceae</taxon>
        <taxon>Thiothrix</taxon>
    </lineage>
</organism>
<evidence type="ECO:0000313" key="2">
    <source>
        <dbReference type="Proteomes" id="UP000005317"/>
    </source>
</evidence>
<evidence type="ECO:0000313" key="1">
    <source>
        <dbReference type="EMBL" id="EIJ35380.1"/>
    </source>
</evidence>
<proteinExistence type="predicted"/>
<keyword evidence="2" id="KW-1185">Reference proteome</keyword>
<dbReference type="InterPro" id="IPR010982">
    <property type="entry name" value="Lambda_DNA-bd_dom_sf"/>
</dbReference>
<gene>
    <name evidence="1" type="ORF">Thini_2847</name>
</gene>
<dbReference type="Proteomes" id="UP000005317">
    <property type="component" value="Unassembled WGS sequence"/>
</dbReference>
<dbReference type="AlphaFoldDB" id="A0A656HJ11"/>
<name>A0A656HJ11_THINJ</name>
<sequence>MSAIELAKYVQARMEMLDLNVTNAARKSGISRQTWHKLMRADIKEAKLSTLMGVSRTLKTTVPHLVEVYFQPGGAASLFARHDQQAPQGSRPGL</sequence>
<dbReference type="EMBL" id="JH651384">
    <property type="protein sequence ID" value="EIJ35380.1"/>
    <property type="molecule type" value="Genomic_DNA"/>
</dbReference>
<reference evidence="2" key="1">
    <citation type="journal article" date="2011" name="Stand. Genomic Sci.">
        <title>Genome sequence of the filamentous, gliding Thiothrix nivea neotype strain (JP2(T)).</title>
        <authorList>
            <person name="Lapidus A."/>
            <person name="Nolan M."/>
            <person name="Lucas S."/>
            <person name="Glavina Del Rio T."/>
            <person name="Tice H."/>
            <person name="Cheng J.F."/>
            <person name="Tapia R."/>
            <person name="Han C."/>
            <person name="Goodwin L."/>
            <person name="Pitluck S."/>
            <person name="Liolios K."/>
            <person name="Pagani I."/>
            <person name="Ivanova N."/>
            <person name="Huntemann M."/>
            <person name="Mavromatis K."/>
            <person name="Mikhailova N."/>
            <person name="Pati A."/>
            <person name="Chen A."/>
            <person name="Palaniappan K."/>
            <person name="Land M."/>
            <person name="Brambilla E.M."/>
            <person name="Rohde M."/>
            <person name="Abt B."/>
            <person name="Verbarg S."/>
            <person name="Goker M."/>
            <person name="Bristow J."/>
            <person name="Eisen J.A."/>
            <person name="Markowitz V."/>
            <person name="Hugenholtz P."/>
            <person name="Kyrpides N.C."/>
            <person name="Klenk H.P."/>
            <person name="Woyke T."/>
        </authorList>
    </citation>
    <scope>NUCLEOTIDE SEQUENCE [LARGE SCALE GENOMIC DNA]</scope>
    <source>
        <strain evidence="2">ATCC 35100 / DSM 5205 / JP2</strain>
    </source>
</reference>
<accession>A0A656HJ11</accession>
<evidence type="ECO:0008006" key="3">
    <source>
        <dbReference type="Google" id="ProtNLM"/>
    </source>
</evidence>
<dbReference type="RefSeq" id="WP_002709285.1">
    <property type="nucleotide sequence ID" value="NZ_JH651384.1"/>
</dbReference>
<dbReference type="SUPFAM" id="SSF47413">
    <property type="entry name" value="lambda repressor-like DNA-binding domains"/>
    <property type="match status" value="1"/>
</dbReference>